<evidence type="ECO:0000256" key="12">
    <source>
        <dbReference type="PIRSR" id="PIRSR000445-4"/>
    </source>
</evidence>
<dbReference type="GO" id="GO:0050661">
    <property type="term" value="F:NADP binding"/>
    <property type="evidence" value="ECO:0007669"/>
    <property type="project" value="InterPro"/>
</dbReference>
<dbReference type="InterPro" id="IPR006151">
    <property type="entry name" value="Shikm_DH/Glu-tRNA_Rdtase"/>
</dbReference>
<dbReference type="InterPro" id="IPR018214">
    <property type="entry name" value="GluRdtase_CS"/>
</dbReference>
<dbReference type="InterPro" id="IPR036291">
    <property type="entry name" value="NAD(P)-bd_dom_sf"/>
</dbReference>
<dbReference type="NCBIfam" id="NF000750">
    <property type="entry name" value="PRK00045.3-4"/>
    <property type="match status" value="1"/>
</dbReference>
<accession>A0A0D5CEX8</accession>
<evidence type="ECO:0000256" key="2">
    <source>
        <dbReference type="ARBA" id="ARBA00005916"/>
    </source>
</evidence>
<evidence type="ECO:0000256" key="3">
    <source>
        <dbReference type="ARBA" id="ARBA00012970"/>
    </source>
</evidence>
<dbReference type="NCBIfam" id="TIGR01035">
    <property type="entry name" value="hemA"/>
    <property type="match status" value="1"/>
</dbReference>
<dbReference type="InterPro" id="IPR000343">
    <property type="entry name" value="4pyrrol_synth_GluRdtase"/>
</dbReference>
<reference evidence="17 18" key="1">
    <citation type="journal article" date="2015" name="Genome Announc.">
        <title>Complete Genome Sequence of Clavibacter michiganensis subsp. insidiosus R1-1 Using PacBio Single-Molecule Real-Time Technology.</title>
        <authorList>
            <person name="Lu Y."/>
            <person name="Samac D.A."/>
            <person name="Glazebrook J."/>
            <person name="Ishimaru C.A."/>
        </authorList>
    </citation>
    <scope>NUCLEOTIDE SEQUENCE [LARGE SCALE GENOMIC DNA]</scope>
    <source>
        <strain evidence="17 18">R1-1</strain>
    </source>
</reference>
<evidence type="ECO:0000259" key="14">
    <source>
        <dbReference type="Pfam" id="PF00745"/>
    </source>
</evidence>
<feature type="domain" description="Quinate/shikimate 5-dehydrogenase/glutamyl-tRNA reductase" evidence="15">
    <location>
        <begin position="173"/>
        <end position="304"/>
    </location>
</feature>
<comment type="catalytic activity">
    <reaction evidence="7 8 13">
        <text>(S)-4-amino-5-oxopentanoate + tRNA(Glu) + NADP(+) = L-glutamyl-tRNA(Glu) + NADPH + H(+)</text>
        <dbReference type="Rhea" id="RHEA:12344"/>
        <dbReference type="Rhea" id="RHEA-COMP:9663"/>
        <dbReference type="Rhea" id="RHEA-COMP:9680"/>
        <dbReference type="ChEBI" id="CHEBI:15378"/>
        <dbReference type="ChEBI" id="CHEBI:57501"/>
        <dbReference type="ChEBI" id="CHEBI:57783"/>
        <dbReference type="ChEBI" id="CHEBI:58349"/>
        <dbReference type="ChEBI" id="CHEBI:78442"/>
        <dbReference type="ChEBI" id="CHEBI:78520"/>
        <dbReference type="EC" id="1.2.1.70"/>
    </reaction>
</comment>
<evidence type="ECO:0000256" key="8">
    <source>
        <dbReference type="HAMAP-Rule" id="MF_00087"/>
    </source>
</evidence>
<dbReference type="SUPFAM" id="SSF51735">
    <property type="entry name" value="NAD(P)-binding Rossmann-fold domains"/>
    <property type="match status" value="1"/>
</dbReference>
<evidence type="ECO:0000259" key="15">
    <source>
        <dbReference type="Pfam" id="PF01488"/>
    </source>
</evidence>
<feature type="domain" description="Tetrapyrrole biosynthesis glutamyl-tRNA reductase dimerisation" evidence="14">
    <location>
        <begin position="320"/>
        <end position="413"/>
    </location>
</feature>
<evidence type="ECO:0000256" key="10">
    <source>
        <dbReference type="PIRSR" id="PIRSR000445-2"/>
    </source>
</evidence>
<comment type="subunit">
    <text evidence="8">Homodimer.</text>
</comment>
<dbReference type="HAMAP" id="MF_00087">
    <property type="entry name" value="Glu_tRNA_reductase"/>
    <property type="match status" value="1"/>
</dbReference>
<dbReference type="Pfam" id="PF00745">
    <property type="entry name" value="GlutR_dimer"/>
    <property type="match status" value="1"/>
</dbReference>
<dbReference type="GO" id="GO:0019353">
    <property type="term" value="P:protoporphyrinogen IX biosynthetic process from glutamate"/>
    <property type="evidence" value="ECO:0007669"/>
    <property type="project" value="TreeGrafter"/>
</dbReference>
<dbReference type="InterPro" id="IPR036343">
    <property type="entry name" value="GluRdtase_N_sf"/>
</dbReference>
<evidence type="ECO:0000256" key="9">
    <source>
        <dbReference type="PIRSR" id="PIRSR000445-1"/>
    </source>
</evidence>
<feature type="binding site" evidence="8 10">
    <location>
        <position position="111"/>
    </location>
    <ligand>
        <name>substrate</name>
    </ligand>
</feature>
<gene>
    <name evidence="8" type="primary">hemA</name>
    <name evidence="17" type="ORF">VO01_02685</name>
</gene>
<evidence type="ECO:0000256" key="6">
    <source>
        <dbReference type="ARBA" id="ARBA00023244"/>
    </source>
</evidence>
<dbReference type="Proteomes" id="UP000032604">
    <property type="component" value="Chromosome"/>
</dbReference>
<keyword evidence="4 8" id="KW-0521">NADP</keyword>
<feature type="domain" description="Glutamyl-tRNA reductase N-terminal" evidence="16">
    <location>
        <begin position="6"/>
        <end position="158"/>
    </location>
</feature>
<dbReference type="OrthoDB" id="110209at2"/>
<evidence type="ECO:0000313" key="18">
    <source>
        <dbReference type="Proteomes" id="UP000032604"/>
    </source>
</evidence>
<dbReference type="Gene3D" id="3.40.50.720">
    <property type="entry name" value="NAD(P)-binding Rossmann-like Domain"/>
    <property type="match status" value="1"/>
</dbReference>
<evidence type="ECO:0000259" key="16">
    <source>
        <dbReference type="Pfam" id="PF05201"/>
    </source>
</evidence>
<comment type="domain">
    <text evidence="8">Possesses an unusual extended V-shaped dimeric structure with each monomer consisting of three distinct domains arranged along a curved 'spinal' alpha-helix. The N-terminal catalytic domain specifically recognizes the glutamate moiety of the substrate. The second domain is the NADPH-binding domain, and the third C-terminal domain is responsible for dimerization.</text>
</comment>
<dbReference type="PANTHER" id="PTHR43013:SF1">
    <property type="entry name" value="GLUTAMYL-TRNA REDUCTASE"/>
    <property type="match status" value="1"/>
</dbReference>
<comment type="miscellaneous">
    <text evidence="8">During catalysis, the active site Cys acts as a nucleophile attacking the alpha-carbonyl group of tRNA-bound glutamate with the formation of a thioester intermediate between enzyme and glutamate, and the concomitant release of tRNA(Glu). The thioester intermediate is finally reduced by direct hydride transfer from NADPH, to form the product GSA.</text>
</comment>
<comment type="function">
    <text evidence="8">Catalyzes the NADPH-dependent reduction of glutamyl-tRNA(Glu) to glutamate 1-semialdehyde (GSA).</text>
</comment>
<dbReference type="PIRSF" id="PIRSF000445">
    <property type="entry name" value="4pyrrol_synth_GluRdtase"/>
    <property type="match status" value="1"/>
</dbReference>
<evidence type="ECO:0000256" key="7">
    <source>
        <dbReference type="ARBA" id="ARBA00047464"/>
    </source>
</evidence>
<sequence>MLICLTASHHNASFEVLEKLSVAAPSVAGTLMEQNDFIAGAVVLATCNRFEAYLDVEEPLTAARALAVEATVDVVSGASGIGRDDVRGSVDVKCGDAVAEHLFAVSSGLESVVVGEGEIAGQVRRALEGARTGGTTSTGLERLFQTASNTSRGVKTRTGLQSAGRSMVRLALDLAESRIADWSATRVLLVGTGAYAGASLAALRDRGVVDVHVYSPSGRAQKFAGPHGIPAVEGRELLKALSASDMVVTCSTAPTAVLAAHHMQGAAAVSGDGRRRLVIDLGLPRNVDPDVVTVDGVELLDLETISLHAPLRDLTATDDAREIVSTAAAEFRAASAEDEVAPAVVALRTHIFDVLEGELERVRKRGDSSEATEKALRHLVSVLVHQPSVRARELARQGEGARVVDAVQALFGLDVEMPAAVSSPVAVALPRMAEAGQAS</sequence>
<evidence type="ECO:0000256" key="4">
    <source>
        <dbReference type="ARBA" id="ARBA00022857"/>
    </source>
</evidence>
<evidence type="ECO:0000256" key="5">
    <source>
        <dbReference type="ARBA" id="ARBA00023002"/>
    </source>
</evidence>
<feature type="binding site" evidence="8 10">
    <location>
        <begin position="116"/>
        <end position="118"/>
    </location>
    <ligand>
        <name>substrate</name>
    </ligand>
</feature>
<keyword evidence="5 8" id="KW-0560">Oxidoreductase</keyword>
<dbReference type="RefSeq" id="WP_045526665.1">
    <property type="nucleotide sequence ID" value="NZ_CP011043.1"/>
</dbReference>
<feature type="active site" description="Nucleophile" evidence="8 9">
    <location>
        <position position="47"/>
    </location>
</feature>
<dbReference type="Pfam" id="PF01488">
    <property type="entry name" value="Shikimate_DH"/>
    <property type="match status" value="1"/>
</dbReference>
<dbReference type="InterPro" id="IPR015895">
    <property type="entry name" value="4pyrrol_synth_GluRdtase_N"/>
</dbReference>
<dbReference type="InterPro" id="IPR015896">
    <property type="entry name" value="4pyrrol_synth_GluRdtase_dimer"/>
</dbReference>
<proteinExistence type="inferred from homology"/>
<dbReference type="Pfam" id="PF05201">
    <property type="entry name" value="GlutR_N"/>
    <property type="match status" value="1"/>
</dbReference>
<dbReference type="UniPathway" id="UPA00251">
    <property type="reaction ID" value="UER00316"/>
</dbReference>
<dbReference type="InterPro" id="IPR036453">
    <property type="entry name" value="GluRdtase_dimer_dom_sf"/>
</dbReference>
<feature type="binding site" evidence="8 11">
    <location>
        <begin position="191"/>
        <end position="196"/>
    </location>
    <ligand>
        <name>NADP(+)</name>
        <dbReference type="ChEBI" id="CHEBI:58349"/>
    </ligand>
</feature>
<feature type="binding site" evidence="8 10">
    <location>
        <begin position="46"/>
        <end position="49"/>
    </location>
    <ligand>
        <name>substrate</name>
    </ligand>
</feature>
<evidence type="ECO:0000313" key="17">
    <source>
        <dbReference type="EMBL" id="AJW78171.1"/>
    </source>
</evidence>
<dbReference type="PATRIC" id="fig|33014.5.peg.565"/>
<name>A0A0D5CEX8_9MICO</name>
<dbReference type="GO" id="GO:0008883">
    <property type="term" value="F:glutamyl-tRNA reductase activity"/>
    <property type="evidence" value="ECO:0007669"/>
    <property type="project" value="UniProtKB-UniRule"/>
</dbReference>
<dbReference type="Gene3D" id="3.30.460.30">
    <property type="entry name" value="Glutamyl-tRNA reductase, N-terminal domain"/>
    <property type="match status" value="1"/>
</dbReference>
<dbReference type="EC" id="1.2.1.70" evidence="3 8"/>
<dbReference type="EMBL" id="CP011043">
    <property type="protein sequence ID" value="AJW78171.1"/>
    <property type="molecule type" value="Genomic_DNA"/>
</dbReference>
<evidence type="ECO:0000256" key="1">
    <source>
        <dbReference type="ARBA" id="ARBA00005059"/>
    </source>
</evidence>
<comment type="similarity">
    <text evidence="2 8 13">Belongs to the glutamyl-tRNA reductase family.</text>
</comment>
<keyword evidence="6 8" id="KW-0627">Porphyrin biosynthesis</keyword>
<dbReference type="SUPFAM" id="SSF69075">
    <property type="entry name" value="Glutamyl tRNA-reductase dimerization domain"/>
    <property type="match status" value="1"/>
</dbReference>
<comment type="pathway">
    <text evidence="1 8 13">Porphyrin-containing compound metabolism; protoporphyrin-IX biosynthesis; 5-aminolevulinate from L-glutamyl-tRNA(Glu): step 1/2.</text>
</comment>
<dbReference type="AlphaFoldDB" id="A0A0D5CEX8"/>
<dbReference type="PROSITE" id="PS00747">
    <property type="entry name" value="GLUTR"/>
    <property type="match status" value="1"/>
</dbReference>
<feature type="site" description="Important for activity" evidence="8 12">
    <location>
        <position position="101"/>
    </location>
</feature>
<protein>
    <recommendedName>
        <fullName evidence="3 8">Glutamyl-tRNA reductase</fullName>
        <shortName evidence="8">GluTR</shortName>
        <ecNumber evidence="3 8">1.2.1.70</ecNumber>
    </recommendedName>
</protein>
<evidence type="ECO:0000256" key="11">
    <source>
        <dbReference type="PIRSR" id="PIRSR000445-3"/>
    </source>
</evidence>
<evidence type="ECO:0000256" key="13">
    <source>
        <dbReference type="RuleBase" id="RU000584"/>
    </source>
</evidence>
<dbReference type="KEGG" id="cmh:VO01_02685"/>
<dbReference type="PANTHER" id="PTHR43013">
    <property type="entry name" value="GLUTAMYL-TRNA REDUCTASE"/>
    <property type="match status" value="1"/>
</dbReference>
<feature type="binding site" evidence="8 10">
    <location>
        <position position="122"/>
    </location>
    <ligand>
        <name>substrate</name>
    </ligand>
</feature>
<dbReference type="HOGENOM" id="CLU_035113_4_1_11"/>
<organism evidence="17 18">
    <name type="scientific">Clavibacter michiganensis subsp. insidiosus</name>
    <dbReference type="NCBI Taxonomy" id="33014"/>
    <lineage>
        <taxon>Bacteria</taxon>
        <taxon>Bacillati</taxon>
        <taxon>Actinomycetota</taxon>
        <taxon>Actinomycetes</taxon>
        <taxon>Micrococcales</taxon>
        <taxon>Microbacteriaceae</taxon>
        <taxon>Clavibacter</taxon>
    </lineage>
</organism>
<dbReference type="SUPFAM" id="SSF69742">
    <property type="entry name" value="Glutamyl tRNA-reductase catalytic, N-terminal domain"/>
    <property type="match status" value="1"/>
</dbReference>